<sequence length="135" mass="15662">MRGRDAEWIIKTTLRLYLFAIFPTAHYGSLGYLSRIQLPGKKFRKPGAQNFLHNHFLDHTVSSNGGPKLYLTDRQRRTFDGSTGGLVFFEPFCLASPERSKLAGEKFHLRSGRFFVINFLPYLTCWFFYNQEACI</sequence>
<dbReference type="Proteomes" id="UP000075901">
    <property type="component" value="Unassembled WGS sequence"/>
</dbReference>
<keyword evidence="1" id="KW-0812">Transmembrane</keyword>
<protein>
    <submittedName>
        <fullName evidence="2">Uncharacterized protein</fullName>
    </submittedName>
</protein>
<evidence type="ECO:0000256" key="1">
    <source>
        <dbReference type="SAM" id="Phobius"/>
    </source>
</evidence>
<keyword evidence="3" id="KW-1185">Reference proteome</keyword>
<evidence type="ECO:0000313" key="2">
    <source>
        <dbReference type="EnsemblMetazoa" id="AMAM016264-PA"/>
    </source>
</evidence>
<dbReference type="VEuPathDB" id="VectorBase:AMAM016264"/>
<evidence type="ECO:0000313" key="3">
    <source>
        <dbReference type="Proteomes" id="UP000075901"/>
    </source>
</evidence>
<dbReference type="EnsemblMetazoa" id="AMAM016264-RA">
    <property type="protein sequence ID" value="AMAM016264-PA"/>
    <property type="gene ID" value="AMAM016264"/>
</dbReference>
<feature type="transmembrane region" description="Helical" evidence="1">
    <location>
        <begin position="16"/>
        <end position="34"/>
    </location>
</feature>
<dbReference type="AlphaFoldDB" id="A0A182SYY7"/>
<keyword evidence="1" id="KW-0472">Membrane</keyword>
<proteinExistence type="predicted"/>
<accession>A0A182SYY7</accession>
<keyword evidence="1" id="KW-1133">Transmembrane helix</keyword>
<reference evidence="2" key="2">
    <citation type="submission" date="2020-05" db="UniProtKB">
        <authorList>
            <consortium name="EnsemblMetazoa"/>
        </authorList>
    </citation>
    <scope>IDENTIFICATION</scope>
    <source>
        <strain evidence="2">maculatus3</strain>
    </source>
</reference>
<name>A0A182SYY7_9DIPT</name>
<reference evidence="3" key="1">
    <citation type="submission" date="2013-09" db="EMBL/GenBank/DDBJ databases">
        <title>The Genome Sequence of Anopheles maculatus species B.</title>
        <authorList>
            <consortium name="The Broad Institute Genomics Platform"/>
            <person name="Neafsey D.E."/>
            <person name="Besansky N."/>
            <person name="Howell P."/>
            <person name="Walton C."/>
            <person name="Young S.K."/>
            <person name="Zeng Q."/>
            <person name="Gargeya S."/>
            <person name="Fitzgerald M."/>
            <person name="Haas B."/>
            <person name="Abouelleil A."/>
            <person name="Allen A.W."/>
            <person name="Alvarado L."/>
            <person name="Arachchi H.M."/>
            <person name="Berlin A.M."/>
            <person name="Chapman S.B."/>
            <person name="Gainer-Dewar J."/>
            <person name="Goldberg J."/>
            <person name="Griggs A."/>
            <person name="Gujja S."/>
            <person name="Hansen M."/>
            <person name="Howarth C."/>
            <person name="Imamovic A."/>
            <person name="Ireland A."/>
            <person name="Larimer J."/>
            <person name="McCowan C."/>
            <person name="Murphy C."/>
            <person name="Pearson M."/>
            <person name="Poon T.W."/>
            <person name="Priest M."/>
            <person name="Roberts A."/>
            <person name="Saif S."/>
            <person name="Shea T."/>
            <person name="Sisk P."/>
            <person name="Sykes S."/>
            <person name="Wortman J."/>
            <person name="Nusbaum C."/>
            <person name="Birren B."/>
        </authorList>
    </citation>
    <scope>NUCLEOTIDE SEQUENCE [LARGE SCALE GENOMIC DNA]</scope>
    <source>
        <strain evidence="3">maculatus3</strain>
    </source>
</reference>
<organism evidence="2 3">
    <name type="scientific">Anopheles maculatus</name>
    <dbReference type="NCBI Taxonomy" id="74869"/>
    <lineage>
        <taxon>Eukaryota</taxon>
        <taxon>Metazoa</taxon>
        <taxon>Ecdysozoa</taxon>
        <taxon>Arthropoda</taxon>
        <taxon>Hexapoda</taxon>
        <taxon>Insecta</taxon>
        <taxon>Pterygota</taxon>
        <taxon>Neoptera</taxon>
        <taxon>Endopterygota</taxon>
        <taxon>Diptera</taxon>
        <taxon>Nematocera</taxon>
        <taxon>Culicoidea</taxon>
        <taxon>Culicidae</taxon>
        <taxon>Anophelinae</taxon>
        <taxon>Anopheles</taxon>
        <taxon>Anopheles maculatus group</taxon>
    </lineage>
</organism>